<dbReference type="Gene3D" id="1.10.287.3510">
    <property type="match status" value="1"/>
</dbReference>
<comment type="similarity">
    <text evidence="2">Belongs to the complex I subunit 4L family.</text>
</comment>
<dbReference type="Pfam" id="PF00420">
    <property type="entry name" value="Oxidored_q2"/>
    <property type="match status" value="1"/>
</dbReference>
<proteinExistence type="inferred from homology"/>
<evidence type="ECO:0000256" key="2">
    <source>
        <dbReference type="ARBA" id="ARBA00010519"/>
    </source>
</evidence>
<accession>A0A343KJ92</accession>
<evidence type="ECO:0000313" key="12">
    <source>
        <dbReference type="EMBL" id="ATG83197.1"/>
    </source>
</evidence>
<keyword evidence="7" id="KW-0520">NAD</keyword>
<dbReference type="GO" id="GO:0016020">
    <property type="term" value="C:membrane"/>
    <property type="evidence" value="ECO:0007669"/>
    <property type="project" value="UniProtKB-SubCell"/>
</dbReference>
<organism evidence="12">
    <name type="scientific">Olidiana sp. 15062716</name>
    <dbReference type="NCBI Taxonomy" id="2040660"/>
    <lineage>
        <taxon>Eukaryota</taxon>
        <taxon>Metazoa</taxon>
        <taxon>Ecdysozoa</taxon>
        <taxon>Arthropoda</taxon>
        <taxon>Hexapoda</taxon>
        <taxon>Insecta</taxon>
        <taxon>Pterygota</taxon>
        <taxon>Neoptera</taxon>
        <taxon>Paraneoptera</taxon>
        <taxon>Hemiptera</taxon>
        <taxon>Auchenorrhyncha</taxon>
        <taxon>Membracoidea</taxon>
        <taxon>Cicadellidae</taxon>
        <taxon>Coelidiinae</taxon>
        <taxon>Olidiana</taxon>
    </lineage>
</organism>
<keyword evidence="6 11" id="KW-1133">Transmembrane helix</keyword>
<sequence>MSLYLISYLYLMSLFSLVYMRSHILLSLMLLEFVILSLLIIIILNLLYSFIFYYYLFMMMFYVCESVLGLTILVTMIRNHGNDYLNMMFKW</sequence>
<feature type="transmembrane region" description="Helical" evidence="11">
    <location>
        <begin position="29"/>
        <end position="48"/>
    </location>
</feature>
<geneLocation type="mitochondrion" evidence="12"/>
<feature type="transmembrane region" description="Helical" evidence="11">
    <location>
        <begin position="6"/>
        <end position="22"/>
    </location>
</feature>
<gene>
    <name evidence="12" type="primary">nad4l</name>
</gene>
<keyword evidence="12" id="KW-0496">Mitochondrion</keyword>
<dbReference type="AlphaFoldDB" id="A0A343KJ92"/>
<evidence type="ECO:0000256" key="11">
    <source>
        <dbReference type="SAM" id="Phobius"/>
    </source>
</evidence>
<evidence type="ECO:0000256" key="8">
    <source>
        <dbReference type="ARBA" id="ARBA00023136"/>
    </source>
</evidence>
<evidence type="ECO:0000256" key="10">
    <source>
        <dbReference type="ARBA" id="ARBA00049551"/>
    </source>
</evidence>
<comment type="catalytic activity">
    <reaction evidence="10">
        <text>a ubiquinone + NADH + 5 H(+)(in) = a ubiquinol + NAD(+) + 4 H(+)(out)</text>
        <dbReference type="Rhea" id="RHEA:29091"/>
        <dbReference type="Rhea" id="RHEA-COMP:9565"/>
        <dbReference type="Rhea" id="RHEA-COMP:9566"/>
        <dbReference type="ChEBI" id="CHEBI:15378"/>
        <dbReference type="ChEBI" id="CHEBI:16389"/>
        <dbReference type="ChEBI" id="CHEBI:17976"/>
        <dbReference type="ChEBI" id="CHEBI:57540"/>
        <dbReference type="ChEBI" id="CHEBI:57945"/>
        <dbReference type="EC" id="7.1.1.2"/>
    </reaction>
</comment>
<evidence type="ECO:0000256" key="6">
    <source>
        <dbReference type="ARBA" id="ARBA00022989"/>
    </source>
</evidence>
<dbReference type="GO" id="GO:0008137">
    <property type="term" value="F:NADH dehydrogenase (ubiquinone) activity"/>
    <property type="evidence" value="ECO:0007669"/>
    <property type="project" value="UniProtKB-EC"/>
</dbReference>
<evidence type="ECO:0000256" key="9">
    <source>
        <dbReference type="ARBA" id="ARBA00031586"/>
    </source>
</evidence>
<reference evidence="12" key="1">
    <citation type="submission" date="2016-09" db="EMBL/GenBank/DDBJ databases">
        <authorList>
            <person name="Capua I."/>
            <person name="De Benedictis P."/>
            <person name="Joannis T."/>
            <person name="Lombin L.H."/>
            <person name="Cattoli G."/>
        </authorList>
    </citation>
    <scope>NUCLEOTIDE SEQUENCE</scope>
</reference>
<evidence type="ECO:0000256" key="7">
    <source>
        <dbReference type="ARBA" id="ARBA00023027"/>
    </source>
</evidence>
<evidence type="ECO:0000256" key="5">
    <source>
        <dbReference type="ARBA" id="ARBA00022967"/>
    </source>
</evidence>
<feature type="transmembrane region" description="Helical" evidence="11">
    <location>
        <begin position="54"/>
        <end position="77"/>
    </location>
</feature>
<evidence type="ECO:0000256" key="1">
    <source>
        <dbReference type="ARBA" id="ARBA00004141"/>
    </source>
</evidence>
<dbReference type="EMBL" id="KY039119">
    <property type="protein sequence ID" value="ATG83197.1"/>
    <property type="molecule type" value="Genomic_DNA"/>
</dbReference>
<dbReference type="InterPro" id="IPR039428">
    <property type="entry name" value="NUOK/Mnh_C1-like"/>
</dbReference>
<comment type="subcellular location">
    <subcellularLocation>
        <location evidence="1">Membrane</location>
        <topology evidence="1">Multi-pass membrane protein</topology>
    </subcellularLocation>
</comment>
<evidence type="ECO:0000256" key="3">
    <source>
        <dbReference type="ARBA" id="ARBA00016612"/>
    </source>
</evidence>
<evidence type="ECO:0000256" key="4">
    <source>
        <dbReference type="ARBA" id="ARBA00022692"/>
    </source>
</evidence>
<name>A0A343KJ92_9HEMI</name>
<keyword evidence="8 11" id="KW-0472">Membrane</keyword>
<keyword evidence="4 11" id="KW-0812">Transmembrane</keyword>
<protein>
    <recommendedName>
        <fullName evidence="3">NADH-ubiquinone oxidoreductase chain 4L</fullName>
    </recommendedName>
    <alternativeName>
        <fullName evidence="9">NADH dehydrogenase subunit 4L</fullName>
    </alternativeName>
</protein>
<keyword evidence="5" id="KW-1278">Translocase</keyword>